<reference evidence="2" key="2">
    <citation type="submission" date="2021-04" db="EMBL/GenBank/DDBJ databases">
        <authorList>
            <person name="Gilroy R."/>
        </authorList>
    </citation>
    <scope>NUCLEOTIDE SEQUENCE</scope>
    <source>
        <strain evidence="2">USAMLcec3-2134</strain>
    </source>
</reference>
<feature type="transmembrane region" description="Helical" evidence="1">
    <location>
        <begin position="251"/>
        <end position="272"/>
    </location>
</feature>
<dbReference type="EMBL" id="DWXE01000044">
    <property type="protein sequence ID" value="HJB92182.1"/>
    <property type="molecule type" value="Genomic_DNA"/>
</dbReference>
<protein>
    <submittedName>
        <fullName evidence="2">DUF368 domain-containing protein</fullName>
    </submittedName>
</protein>
<dbReference type="Pfam" id="PF04018">
    <property type="entry name" value="VCA0040-like"/>
    <property type="match status" value="1"/>
</dbReference>
<dbReference type="AlphaFoldDB" id="A0A9D2SEY9"/>
<evidence type="ECO:0000256" key="1">
    <source>
        <dbReference type="SAM" id="Phobius"/>
    </source>
</evidence>
<dbReference type="InterPro" id="IPR007163">
    <property type="entry name" value="VCA0040-like"/>
</dbReference>
<evidence type="ECO:0000313" key="2">
    <source>
        <dbReference type="EMBL" id="HJB92182.1"/>
    </source>
</evidence>
<feature type="transmembrane region" description="Helical" evidence="1">
    <location>
        <begin position="123"/>
        <end position="141"/>
    </location>
</feature>
<keyword evidence="1" id="KW-0812">Transmembrane</keyword>
<sequence length="283" mass="29828">MTQQSNQKTSAAGFVMRVLQGALIGLGAVLPGISGGVLCVVFGIYKPVMELLSNPFKNFKTHVPRLIPVIIGGAVGFMGIANLLAFFLEKYPDPSVCLFVGLIGGMLPSLFREAGEQGRSRGSWISMAIAMAAIFLLLGSLNASSVQILPNFGWYLFCGFCLALSVIAPGMSFSTLLMPLGLYTPFVDGIGHLDFSVLIPGGIGALVTVICLAKAVNALFDHFYNLAFHAIVGIVIAATVMIVPFGSFLASPAQCAINLVCIVVGVVAALLLDRFNSRVPVEK</sequence>
<dbReference type="PANTHER" id="PTHR37308">
    <property type="entry name" value="INTEGRAL MEMBRANE PROTEIN"/>
    <property type="match status" value="1"/>
</dbReference>
<comment type="caution">
    <text evidence="2">The sequence shown here is derived from an EMBL/GenBank/DDBJ whole genome shotgun (WGS) entry which is preliminary data.</text>
</comment>
<feature type="transmembrane region" description="Helical" evidence="1">
    <location>
        <begin position="197"/>
        <end position="216"/>
    </location>
</feature>
<accession>A0A9D2SEY9</accession>
<organism evidence="2 3">
    <name type="scientific">Candidatus Eisenbergiella merdigallinarum</name>
    <dbReference type="NCBI Taxonomy" id="2838552"/>
    <lineage>
        <taxon>Bacteria</taxon>
        <taxon>Bacillati</taxon>
        <taxon>Bacillota</taxon>
        <taxon>Clostridia</taxon>
        <taxon>Lachnospirales</taxon>
        <taxon>Lachnospiraceae</taxon>
        <taxon>Eisenbergiella</taxon>
    </lineage>
</organism>
<feature type="transmembrane region" description="Helical" evidence="1">
    <location>
        <begin position="95"/>
        <end position="111"/>
    </location>
</feature>
<reference evidence="2" key="1">
    <citation type="journal article" date="2021" name="PeerJ">
        <title>Extensive microbial diversity within the chicken gut microbiome revealed by metagenomics and culture.</title>
        <authorList>
            <person name="Gilroy R."/>
            <person name="Ravi A."/>
            <person name="Getino M."/>
            <person name="Pursley I."/>
            <person name="Horton D.L."/>
            <person name="Alikhan N.F."/>
            <person name="Baker D."/>
            <person name="Gharbi K."/>
            <person name="Hall N."/>
            <person name="Watson M."/>
            <person name="Adriaenssens E.M."/>
            <person name="Foster-Nyarko E."/>
            <person name="Jarju S."/>
            <person name="Secka A."/>
            <person name="Antonio M."/>
            <person name="Oren A."/>
            <person name="Chaudhuri R.R."/>
            <person name="La Ragione R."/>
            <person name="Hildebrand F."/>
            <person name="Pallen M.J."/>
        </authorList>
    </citation>
    <scope>NUCLEOTIDE SEQUENCE</scope>
    <source>
        <strain evidence="2">USAMLcec3-2134</strain>
    </source>
</reference>
<keyword evidence="1" id="KW-1133">Transmembrane helix</keyword>
<name>A0A9D2SEY9_9FIRM</name>
<gene>
    <name evidence="2" type="ORF">H9763_12060</name>
</gene>
<dbReference type="PANTHER" id="PTHR37308:SF1">
    <property type="entry name" value="POLYPRENYL-PHOSPHATE TRANSPORTER"/>
    <property type="match status" value="1"/>
</dbReference>
<feature type="transmembrane region" description="Helical" evidence="1">
    <location>
        <begin position="153"/>
        <end position="177"/>
    </location>
</feature>
<feature type="transmembrane region" description="Helical" evidence="1">
    <location>
        <begin position="65"/>
        <end position="88"/>
    </location>
</feature>
<feature type="transmembrane region" description="Helical" evidence="1">
    <location>
        <begin position="223"/>
        <end position="245"/>
    </location>
</feature>
<feature type="transmembrane region" description="Helical" evidence="1">
    <location>
        <begin position="21"/>
        <end position="45"/>
    </location>
</feature>
<evidence type="ECO:0000313" key="3">
    <source>
        <dbReference type="Proteomes" id="UP000886883"/>
    </source>
</evidence>
<keyword evidence="1" id="KW-0472">Membrane</keyword>
<proteinExistence type="predicted"/>
<dbReference type="Proteomes" id="UP000886883">
    <property type="component" value="Unassembled WGS sequence"/>
</dbReference>